<dbReference type="AlphaFoldDB" id="A0AAD5TV07"/>
<feature type="binding site" evidence="7">
    <location>
        <position position="121"/>
    </location>
    <ligand>
        <name>ATP</name>
        <dbReference type="ChEBI" id="CHEBI:30616"/>
    </ligand>
</feature>
<feature type="compositionally biased region" description="Acidic residues" evidence="9">
    <location>
        <begin position="431"/>
        <end position="445"/>
    </location>
</feature>
<evidence type="ECO:0000256" key="2">
    <source>
        <dbReference type="ARBA" id="ARBA00022679"/>
    </source>
</evidence>
<keyword evidence="4" id="KW-0418">Kinase</keyword>
<feature type="domain" description="WW" evidence="11">
    <location>
        <begin position="267"/>
        <end position="300"/>
    </location>
</feature>
<dbReference type="InterPro" id="IPR036020">
    <property type="entry name" value="WW_dom_sf"/>
</dbReference>
<dbReference type="CDD" id="cd00201">
    <property type="entry name" value="WW"/>
    <property type="match status" value="1"/>
</dbReference>
<organism evidence="12 13">
    <name type="scientific">Geranomyces variabilis</name>
    <dbReference type="NCBI Taxonomy" id="109894"/>
    <lineage>
        <taxon>Eukaryota</taxon>
        <taxon>Fungi</taxon>
        <taxon>Fungi incertae sedis</taxon>
        <taxon>Chytridiomycota</taxon>
        <taxon>Chytridiomycota incertae sedis</taxon>
        <taxon>Chytridiomycetes</taxon>
        <taxon>Spizellomycetales</taxon>
        <taxon>Powellomycetaceae</taxon>
        <taxon>Geranomyces</taxon>
    </lineage>
</organism>
<evidence type="ECO:0000259" key="11">
    <source>
        <dbReference type="PROSITE" id="PS50020"/>
    </source>
</evidence>
<evidence type="ECO:0000256" key="4">
    <source>
        <dbReference type="ARBA" id="ARBA00022777"/>
    </source>
</evidence>
<dbReference type="SUPFAM" id="SSF51045">
    <property type="entry name" value="WW domain"/>
    <property type="match status" value="1"/>
</dbReference>
<dbReference type="Gene3D" id="1.10.510.10">
    <property type="entry name" value="Transferase(Phosphotransferase) domain 1"/>
    <property type="match status" value="1"/>
</dbReference>
<dbReference type="PROSITE" id="PS50011">
    <property type="entry name" value="PROTEIN_KINASE_DOM"/>
    <property type="match status" value="1"/>
</dbReference>
<evidence type="ECO:0000313" key="12">
    <source>
        <dbReference type="EMBL" id="KAJ3185539.1"/>
    </source>
</evidence>
<dbReference type="InterPro" id="IPR008271">
    <property type="entry name" value="Ser/Thr_kinase_AS"/>
</dbReference>
<dbReference type="PROSITE" id="PS50020">
    <property type="entry name" value="WW_DOMAIN_2"/>
    <property type="match status" value="1"/>
</dbReference>
<feature type="compositionally biased region" description="Pro residues" evidence="9">
    <location>
        <begin position="622"/>
        <end position="637"/>
    </location>
</feature>
<sequence>MKLFEKERFADGPSRDDLVFAEVKILKDLSEQYPSRIVRFLDFYSNDEDQFVLVMERADCTLQDVLYDLKVLPEMAAREAVFGVLEGLACVHNSSLVHRDIKPANVMLMDRNDTSSLKLGDFGVTVGNVGYDNLNQIAGTMGYQAPEMLARSFYGRAVDLWSCGVLAYQLLYGRLPFKPTAGSGMFATKKIGPKQQLDAIKKGLQFPDDVAVSDQAKDFIRTLLQTDPAARPKVNEAMEHPWFGHSVETSASTTQGGRMDGSSMQSVPGHPGWMEVHQGDGAVYYYNQDTSVTTWNPPFAPSMPSRPRSMSNPSTLERAQNAEVDAQAPVVPEDTTPPKFKNLRDPDKLVKAKSNPNLRNPFHENIATAVSESATGGPSPSDADATSVASKRERRVQFNNFSEVIDIPAAAELEDEEEDAEAAPEQHGDKEEEEEEDDDDIDADQLNDLPMPAPSTASDATAERRRATIAQMYGLPSSSATSLSEVVDQAQSTSDRRRRETISQMYGERKEAVPATAPRREAPAGKSALDKERAREIVGKLESTAGKYKDRLMKFARKAKDATSAATTSAKEPAPSAPPTASTSSGKPAFTPLPVAPRPRKSSFEPLPVTSGTDQSAVAPAADPPSGPLRPAAPLPTRPGQSSPARRALPNPPSSSRDAHPSRHAADSPFSSVPEPPEAAHPPRDVSFHHRASSSFSLTPDIPPPRPYDRFGPRSSSYTQLPNIPNVSRFSTFATAATAFEGGKPPPARIASAAVVPPPATPEIENPFADVVEDRKDEVDVPLSSPKRWRQQKQQQQPPAPERVDTTDSIDSRSSGGVRSLAARFENVGK</sequence>
<feature type="region of interest" description="Disordered" evidence="9">
    <location>
        <begin position="296"/>
        <end position="390"/>
    </location>
</feature>
<dbReference type="Pfam" id="PF00069">
    <property type="entry name" value="Pkinase"/>
    <property type="match status" value="1"/>
</dbReference>
<dbReference type="PROSITE" id="PS01159">
    <property type="entry name" value="WW_DOMAIN_1"/>
    <property type="match status" value="1"/>
</dbReference>
<dbReference type="Pfam" id="PF00397">
    <property type="entry name" value="WW"/>
    <property type="match status" value="1"/>
</dbReference>
<dbReference type="GO" id="GO:0005524">
    <property type="term" value="F:ATP binding"/>
    <property type="evidence" value="ECO:0007669"/>
    <property type="project" value="UniProtKB-KW"/>
</dbReference>
<dbReference type="Proteomes" id="UP001212152">
    <property type="component" value="Unassembled WGS sequence"/>
</dbReference>
<dbReference type="InterPro" id="IPR011009">
    <property type="entry name" value="Kinase-like_dom_sf"/>
</dbReference>
<accession>A0AAD5TV07</accession>
<feature type="compositionally biased region" description="Polar residues" evidence="9">
    <location>
        <begin position="807"/>
        <end position="817"/>
    </location>
</feature>
<comment type="caution">
    <text evidence="12">The sequence shown here is derived from an EMBL/GenBank/DDBJ whole genome shotgun (WGS) entry which is preliminary data.</text>
</comment>
<dbReference type="InterPro" id="IPR000719">
    <property type="entry name" value="Prot_kinase_dom"/>
</dbReference>
<feature type="compositionally biased region" description="Basic and acidic residues" evidence="9">
    <location>
        <begin position="657"/>
        <end position="666"/>
    </location>
</feature>
<evidence type="ECO:0000256" key="1">
    <source>
        <dbReference type="ARBA" id="ARBA00022527"/>
    </source>
</evidence>
<evidence type="ECO:0000256" key="5">
    <source>
        <dbReference type="ARBA" id="ARBA00022840"/>
    </source>
</evidence>
<feature type="compositionally biased region" description="Polar residues" evidence="9">
    <location>
        <begin position="368"/>
        <end position="378"/>
    </location>
</feature>
<dbReference type="SMART" id="SM00220">
    <property type="entry name" value="S_TKc"/>
    <property type="match status" value="1"/>
</dbReference>
<evidence type="ECO:0000256" key="8">
    <source>
        <dbReference type="PIRSR" id="PIRSR630616-3"/>
    </source>
</evidence>
<evidence type="ECO:0000313" key="13">
    <source>
        <dbReference type="Proteomes" id="UP001212152"/>
    </source>
</evidence>
<protein>
    <submittedName>
        <fullName evidence="12">Uncharacterized protein</fullName>
    </submittedName>
</protein>
<dbReference type="PROSITE" id="PS00108">
    <property type="entry name" value="PROTEIN_KINASE_ST"/>
    <property type="match status" value="1"/>
</dbReference>
<feature type="cross-link" description="Glycyl lysine isopeptide (Lys-Gly) (interchain with G-Cter in SUMO2)" evidence="8">
    <location>
        <position position="102"/>
    </location>
</feature>
<feature type="region of interest" description="Disordered" evidence="9">
    <location>
        <begin position="557"/>
        <end position="725"/>
    </location>
</feature>
<feature type="compositionally biased region" description="Polar residues" evidence="9">
    <location>
        <begin position="476"/>
        <end position="493"/>
    </location>
</feature>
<feature type="region of interest" description="Disordered" evidence="9">
    <location>
        <begin position="406"/>
        <end position="533"/>
    </location>
</feature>
<proteinExistence type="predicted"/>
<evidence type="ECO:0000256" key="3">
    <source>
        <dbReference type="ARBA" id="ARBA00022741"/>
    </source>
</evidence>
<dbReference type="GO" id="GO:0004674">
    <property type="term" value="F:protein serine/threonine kinase activity"/>
    <property type="evidence" value="ECO:0007669"/>
    <property type="project" value="UniProtKB-KW"/>
</dbReference>
<evidence type="ECO:0000259" key="10">
    <source>
        <dbReference type="PROSITE" id="PS50011"/>
    </source>
</evidence>
<feature type="compositionally biased region" description="Acidic residues" evidence="9">
    <location>
        <begin position="412"/>
        <end position="422"/>
    </location>
</feature>
<evidence type="ECO:0000256" key="7">
    <source>
        <dbReference type="PIRSR" id="PIRSR630616-2"/>
    </source>
</evidence>
<feature type="binding site" evidence="7">
    <location>
        <begin position="56"/>
        <end position="58"/>
    </location>
    <ligand>
        <name>ATP</name>
        <dbReference type="ChEBI" id="CHEBI:30616"/>
    </ligand>
</feature>
<feature type="compositionally biased region" description="Low complexity" evidence="9">
    <location>
        <begin position="302"/>
        <end position="314"/>
    </location>
</feature>
<dbReference type="SUPFAM" id="SSF56112">
    <property type="entry name" value="Protein kinase-like (PK-like)"/>
    <property type="match status" value="1"/>
</dbReference>
<keyword evidence="13" id="KW-1185">Reference proteome</keyword>
<keyword evidence="2" id="KW-0808">Transferase</keyword>
<dbReference type="PANTHER" id="PTHR24350">
    <property type="entry name" value="SERINE/THREONINE-PROTEIN KINASE IAL-RELATED"/>
    <property type="match status" value="1"/>
</dbReference>
<evidence type="ECO:0000256" key="6">
    <source>
        <dbReference type="PIRSR" id="PIRSR630616-1"/>
    </source>
</evidence>
<feature type="domain" description="Protein kinase" evidence="10">
    <location>
        <begin position="1"/>
        <end position="243"/>
    </location>
</feature>
<feature type="compositionally biased region" description="Basic and acidic residues" evidence="9">
    <location>
        <begin position="494"/>
        <end position="533"/>
    </location>
</feature>
<keyword evidence="5 7" id="KW-0067">ATP-binding</keyword>
<dbReference type="Gene3D" id="2.20.70.10">
    <property type="match status" value="1"/>
</dbReference>
<gene>
    <name evidence="12" type="ORF">HDU87_000162</name>
</gene>
<feature type="compositionally biased region" description="Polar residues" evidence="9">
    <location>
        <begin position="714"/>
        <end position="725"/>
    </location>
</feature>
<keyword evidence="1" id="KW-0723">Serine/threonine-protein kinase</keyword>
<evidence type="ECO:0000256" key="9">
    <source>
        <dbReference type="SAM" id="MobiDB-lite"/>
    </source>
</evidence>
<feature type="active site" description="Proton acceptor" evidence="6">
    <location>
        <position position="100"/>
    </location>
</feature>
<keyword evidence="3 7" id="KW-0547">Nucleotide-binding</keyword>
<name>A0AAD5TV07_9FUNG</name>
<feature type="compositionally biased region" description="Low complexity" evidence="9">
    <location>
        <begin position="562"/>
        <end position="589"/>
    </location>
</feature>
<dbReference type="SMART" id="SM00456">
    <property type="entry name" value="WW"/>
    <property type="match status" value="1"/>
</dbReference>
<dbReference type="InterPro" id="IPR030616">
    <property type="entry name" value="Aur-like"/>
</dbReference>
<feature type="region of interest" description="Disordered" evidence="9">
    <location>
        <begin position="750"/>
        <end position="830"/>
    </location>
</feature>
<reference evidence="12" key="1">
    <citation type="submission" date="2020-05" db="EMBL/GenBank/DDBJ databases">
        <title>Phylogenomic resolution of chytrid fungi.</title>
        <authorList>
            <person name="Stajich J.E."/>
            <person name="Amses K."/>
            <person name="Simmons R."/>
            <person name="Seto K."/>
            <person name="Myers J."/>
            <person name="Bonds A."/>
            <person name="Quandt C.A."/>
            <person name="Barry K."/>
            <person name="Liu P."/>
            <person name="Grigoriev I."/>
            <person name="Longcore J.E."/>
            <person name="James T.Y."/>
        </authorList>
    </citation>
    <scope>NUCLEOTIDE SEQUENCE</scope>
    <source>
        <strain evidence="12">JEL0379</strain>
    </source>
</reference>
<dbReference type="InterPro" id="IPR001202">
    <property type="entry name" value="WW_dom"/>
</dbReference>
<dbReference type="EMBL" id="JADGJQ010000001">
    <property type="protein sequence ID" value="KAJ3185539.1"/>
    <property type="molecule type" value="Genomic_DNA"/>
</dbReference>